<proteinExistence type="predicted"/>
<dbReference type="EMBL" id="KM236240">
    <property type="protein sequence ID" value="AIX12252.1"/>
    <property type="molecule type" value="Genomic_DNA"/>
</dbReference>
<evidence type="ECO:0000313" key="1">
    <source>
        <dbReference type="EMBL" id="AIX12252.1"/>
    </source>
</evidence>
<keyword evidence="2" id="KW-1185">Reference proteome</keyword>
<sequence>MNAKELQIDAINNRIHALTRANEMMHENWGTYTNEAGFKFCESKLAQKLTGKDYVCPFASPINGMIKPLLMELYIHMNESIIESLKYQLKVLGNVQTKSDQS</sequence>
<name>A0A0A0YR71_9CAUD</name>
<evidence type="ECO:0008006" key="3">
    <source>
        <dbReference type="Google" id="ProtNLM"/>
    </source>
</evidence>
<reference evidence="1 2" key="1">
    <citation type="journal article" date="2015" name="Genome Announc.">
        <title>Complete Genome Sequence of Citrobacter freundii Myophage Moon.</title>
        <authorList>
            <person name="Edwards G.B."/>
            <person name="Luna A.J."/>
            <person name="Hernandez A.C."/>
            <person name="Kuty Everett G.F."/>
        </authorList>
    </citation>
    <scope>NUCLEOTIDE SEQUENCE [LARGE SCALE GENOMIC DNA]</scope>
</reference>
<dbReference type="KEGG" id="vg:24721880"/>
<evidence type="ECO:0000313" key="2">
    <source>
        <dbReference type="Proteomes" id="UP000030323"/>
    </source>
</evidence>
<dbReference type="RefSeq" id="YP_009146714.1">
    <property type="nucleotide sequence ID" value="NC_027331.1"/>
</dbReference>
<organism evidence="1 2">
    <name type="scientific">Citrobacter phage Moon</name>
    <dbReference type="NCBI Taxonomy" id="1540095"/>
    <lineage>
        <taxon>Viruses</taxon>
        <taxon>Duplodnaviria</taxon>
        <taxon>Heunggongvirae</taxon>
        <taxon>Uroviricota</taxon>
        <taxon>Caudoviricetes</taxon>
        <taxon>Pantevenvirales</taxon>
        <taxon>Straboviridae</taxon>
        <taxon>Tevenvirinae</taxon>
        <taxon>Moonvirus</taxon>
        <taxon>Moonvirus moon</taxon>
    </lineage>
</organism>
<accession>A0A0A0YR71</accession>
<dbReference type="Proteomes" id="UP000030323">
    <property type="component" value="Segment"/>
</dbReference>
<gene>
    <name evidence="1" type="ORF">CPT_Moon281</name>
</gene>
<dbReference type="GeneID" id="24721880"/>
<protein>
    <recommendedName>
        <fullName evidence="3">Anti-restriction nuclease</fullName>
    </recommendedName>
</protein>